<keyword evidence="3" id="KW-1185">Reference proteome</keyword>
<protein>
    <recommendedName>
        <fullName evidence="4">Lipoprotein</fullName>
    </recommendedName>
</protein>
<proteinExistence type="predicted"/>
<evidence type="ECO:0008006" key="4">
    <source>
        <dbReference type="Google" id="ProtNLM"/>
    </source>
</evidence>
<dbReference type="EMBL" id="SHNN01000002">
    <property type="protein sequence ID" value="MCX2981596.1"/>
    <property type="molecule type" value="Genomic_DNA"/>
</dbReference>
<organism evidence="2 3">
    <name type="scientific">Candidatus Litorirhabdus singularis</name>
    <dbReference type="NCBI Taxonomy" id="2518993"/>
    <lineage>
        <taxon>Bacteria</taxon>
        <taxon>Pseudomonadati</taxon>
        <taxon>Pseudomonadota</taxon>
        <taxon>Gammaproteobacteria</taxon>
        <taxon>Cellvibrionales</taxon>
        <taxon>Halieaceae</taxon>
        <taxon>Candidatus Litorirhabdus</taxon>
    </lineage>
</organism>
<keyword evidence="1" id="KW-0732">Signal</keyword>
<comment type="caution">
    <text evidence="2">The sequence shown here is derived from an EMBL/GenBank/DDBJ whole genome shotgun (WGS) entry which is preliminary data.</text>
</comment>
<reference evidence="2" key="1">
    <citation type="submission" date="2019-02" db="EMBL/GenBank/DDBJ databases">
        <authorList>
            <person name="Li S.-H."/>
        </authorList>
    </citation>
    <scope>NUCLEOTIDE SEQUENCE</scope>
    <source>
        <strain evidence="2">IMCC14734</strain>
    </source>
</reference>
<feature type="chain" id="PRO_5045053189" description="Lipoprotein" evidence="1">
    <location>
        <begin position="20"/>
        <end position="197"/>
    </location>
</feature>
<dbReference type="RefSeq" id="WP_279245594.1">
    <property type="nucleotide sequence ID" value="NZ_SHNN01000002.1"/>
</dbReference>
<dbReference type="PROSITE" id="PS51257">
    <property type="entry name" value="PROKAR_LIPOPROTEIN"/>
    <property type="match status" value="1"/>
</dbReference>
<evidence type="ECO:0000313" key="2">
    <source>
        <dbReference type="EMBL" id="MCX2981596.1"/>
    </source>
</evidence>
<sequence length="197" mass="21373">MARRALLLCLLLVSGGCSVSRYDIGQALPAADLERVQTPGVGVGEVLSALGPPVRLSALSSGYVLAWEYWQIQENQVGVSLRAIGADFLSIDWGAADTRGEFLLLAFDTEHRLTDSTLLRWDRELGGGQGIQPLFSFVSVVDISDLTEPLPTHRWGASNWQDLPRSLNRAQRMDTGAAGLEQRGSTVTVGQHALEMQ</sequence>
<gene>
    <name evidence="2" type="ORF">EYC98_12055</name>
</gene>
<feature type="signal peptide" evidence="1">
    <location>
        <begin position="1"/>
        <end position="19"/>
    </location>
</feature>
<evidence type="ECO:0000256" key="1">
    <source>
        <dbReference type="SAM" id="SignalP"/>
    </source>
</evidence>
<evidence type="ECO:0000313" key="3">
    <source>
        <dbReference type="Proteomes" id="UP001143362"/>
    </source>
</evidence>
<name>A0ABT3TH03_9GAMM</name>
<dbReference type="Proteomes" id="UP001143362">
    <property type="component" value="Unassembled WGS sequence"/>
</dbReference>
<accession>A0ABT3TH03</accession>